<dbReference type="EMBL" id="FQ790286">
    <property type="protein sequence ID" value="CCD47296.1"/>
    <property type="molecule type" value="Genomic_DNA"/>
</dbReference>
<proteinExistence type="predicted"/>
<reference evidence="2" key="1">
    <citation type="journal article" date="2011" name="PLoS Genet.">
        <title>Genomic analysis of the necrotrophic fungal pathogens Sclerotinia sclerotiorum and Botrytis cinerea.</title>
        <authorList>
            <person name="Amselem J."/>
            <person name="Cuomo C.A."/>
            <person name="van Kan J.A."/>
            <person name="Viaud M."/>
            <person name="Benito E.P."/>
            <person name="Couloux A."/>
            <person name="Coutinho P.M."/>
            <person name="de Vries R.P."/>
            <person name="Dyer P.S."/>
            <person name="Fillinger S."/>
            <person name="Fournier E."/>
            <person name="Gout L."/>
            <person name="Hahn M."/>
            <person name="Kohn L."/>
            <person name="Lapalu N."/>
            <person name="Plummer K.M."/>
            <person name="Pradier J.M."/>
            <person name="Quevillon E."/>
            <person name="Sharon A."/>
            <person name="Simon A."/>
            <person name="ten Have A."/>
            <person name="Tudzynski B."/>
            <person name="Tudzynski P."/>
            <person name="Wincker P."/>
            <person name="Andrew M."/>
            <person name="Anthouard V."/>
            <person name="Beever R.E."/>
            <person name="Beffa R."/>
            <person name="Benoit I."/>
            <person name="Bouzid O."/>
            <person name="Brault B."/>
            <person name="Chen Z."/>
            <person name="Choquer M."/>
            <person name="Collemare J."/>
            <person name="Cotton P."/>
            <person name="Danchin E.G."/>
            <person name="Da Silva C."/>
            <person name="Gautier A."/>
            <person name="Giraud C."/>
            <person name="Giraud T."/>
            <person name="Gonzalez C."/>
            <person name="Grossetete S."/>
            <person name="Guldener U."/>
            <person name="Henrissat B."/>
            <person name="Howlett B.J."/>
            <person name="Kodira C."/>
            <person name="Kretschmer M."/>
            <person name="Lappartient A."/>
            <person name="Leroch M."/>
            <person name="Levis C."/>
            <person name="Mauceli E."/>
            <person name="Neuveglise C."/>
            <person name="Oeser B."/>
            <person name="Pearson M."/>
            <person name="Poulain J."/>
            <person name="Poussereau N."/>
            <person name="Quesneville H."/>
            <person name="Rascle C."/>
            <person name="Schumacher J."/>
            <person name="Segurens B."/>
            <person name="Sexton A."/>
            <person name="Silva E."/>
            <person name="Sirven C."/>
            <person name="Soanes D.M."/>
            <person name="Talbot N.J."/>
            <person name="Templeton M."/>
            <person name="Yandava C."/>
            <person name="Yarden O."/>
            <person name="Zeng Q."/>
            <person name="Rollins J.A."/>
            <person name="Lebrun M.H."/>
            <person name="Dickman M."/>
        </authorList>
    </citation>
    <scope>NUCLEOTIDE SEQUENCE [LARGE SCALE GENOMIC DNA]</scope>
    <source>
        <strain evidence="2">T4</strain>
    </source>
</reference>
<organism evidence="1 2">
    <name type="scientific">Botryotinia fuckeliana (strain T4)</name>
    <name type="common">Noble rot fungus</name>
    <name type="synonym">Botrytis cinerea</name>
    <dbReference type="NCBI Taxonomy" id="999810"/>
    <lineage>
        <taxon>Eukaryota</taxon>
        <taxon>Fungi</taxon>
        <taxon>Dikarya</taxon>
        <taxon>Ascomycota</taxon>
        <taxon>Pezizomycotina</taxon>
        <taxon>Leotiomycetes</taxon>
        <taxon>Helotiales</taxon>
        <taxon>Sclerotiniaceae</taxon>
        <taxon>Botrytis</taxon>
    </lineage>
</organism>
<dbReference type="HOGENOM" id="CLU_3159878_0_0_1"/>
<evidence type="ECO:0000313" key="2">
    <source>
        <dbReference type="Proteomes" id="UP000008177"/>
    </source>
</evidence>
<dbReference type="InParanoid" id="G2Y3Q6"/>
<evidence type="ECO:0000313" key="1">
    <source>
        <dbReference type="EMBL" id="CCD47296.1"/>
    </source>
</evidence>
<gene>
    <name evidence="1" type="ORF">BofuT4_uP004550.1</name>
</gene>
<sequence length="48" mass="5668">MITVKDTLFKARCPGWDWDWDWDWGSCQMDIGRKSAGEREDVISCLFL</sequence>
<accession>G2Y3Q6</accession>
<name>G2Y3Q6_BOTF4</name>
<protein>
    <submittedName>
        <fullName evidence="1">Uncharacterized protein</fullName>
    </submittedName>
</protein>
<dbReference type="Proteomes" id="UP000008177">
    <property type="component" value="Unplaced contigs"/>
</dbReference>
<dbReference type="AlphaFoldDB" id="G2Y3Q6"/>